<sequence length="134" mass="14932">MYVYRTVIELDVGCSLIHLAPSRLDSQGQGLVVGLFPELECKCFITNRNDIVSAGSSVTAIGDQNVCNPTTRLGEQTINQSAHPSYLYSTTLTRSGYLRKRAVRIVVHYFFPERLTRDIKTGSFRKASVVVFEA</sequence>
<dbReference type="EMBL" id="KL596625">
    <property type="protein sequence ID" value="KER33415.1"/>
    <property type="molecule type" value="Genomic_DNA"/>
</dbReference>
<dbReference type="RefSeq" id="XP_009162840.1">
    <property type="nucleotide sequence ID" value="XM_009164576.1"/>
</dbReference>
<name>A0A075AC13_OPIVI</name>
<organism evidence="1 2">
    <name type="scientific">Opisthorchis viverrini</name>
    <name type="common">Southeast Asian liver fluke</name>
    <dbReference type="NCBI Taxonomy" id="6198"/>
    <lineage>
        <taxon>Eukaryota</taxon>
        <taxon>Metazoa</taxon>
        <taxon>Spiralia</taxon>
        <taxon>Lophotrochozoa</taxon>
        <taxon>Platyhelminthes</taxon>
        <taxon>Trematoda</taxon>
        <taxon>Digenea</taxon>
        <taxon>Opisthorchiida</taxon>
        <taxon>Opisthorchiata</taxon>
        <taxon>Opisthorchiidae</taxon>
        <taxon>Opisthorchis</taxon>
    </lineage>
</organism>
<dbReference type="GeneID" id="20314915"/>
<evidence type="ECO:0000313" key="1">
    <source>
        <dbReference type="EMBL" id="KER33415.1"/>
    </source>
</evidence>
<accession>A0A075AC13</accession>
<dbReference type="AlphaFoldDB" id="A0A075AC13"/>
<evidence type="ECO:0000313" key="2">
    <source>
        <dbReference type="Proteomes" id="UP000054324"/>
    </source>
</evidence>
<dbReference type="KEGG" id="ovi:T265_00727"/>
<protein>
    <submittedName>
        <fullName evidence="1">Uncharacterized protein</fullName>
    </submittedName>
</protein>
<dbReference type="CTD" id="20314915"/>
<proteinExistence type="predicted"/>
<dbReference type="Proteomes" id="UP000054324">
    <property type="component" value="Unassembled WGS sequence"/>
</dbReference>
<reference evidence="1 2" key="1">
    <citation type="submission" date="2013-11" db="EMBL/GenBank/DDBJ databases">
        <title>Opisthorchis viverrini - life in the bile duct.</title>
        <authorList>
            <person name="Young N.D."/>
            <person name="Nagarajan N."/>
            <person name="Lin S.J."/>
            <person name="Korhonen P.K."/>
            <person name="Jex A.R."/>
            <person name="Hall R.S."/>
            <person name="Safavi-Hemami H."/>
            <person name="Kaewkong W."/>
            <person name="Bertrand D."/>
            <person name="Gao S."/>
            <person name="Seet Q."/>
            <person name="Wongkham S."/>
            <person name="Teh B.T."/>
            <person name="Wongkham C."/>
            <person name="Intapan P.M."/>
            <person name="Maleewong W."/>
            <person name="Yang X."/>
            <person name="Hu M."/>
            <person name="Wang Z."/>
            <person name="Hofmann A."/>
            <person name="Sternberg P.W."/>
            <person name="Tan P."/>
            <person name="Wang J."/>
            <person name="Gasser R.B."/>
        </authorList>
    </citation>
    <scope>NUCLEOTIDE SEQUENCE [LARGE SCALE GENOMIC DNA]</scope>
</reference>
<gene>
    <name evidence="1" type="ORF">T265_00727</name>
</gene>
<keyword evidence="2" id="KW-1185">Reference proteome</keyword>